<organism evidence="5 6">
    <name type="scientific">Ramazzottius varieornatus</name>
    <name type="common">Water bear</name>
    <name type="synonym">Tardigrade</name>
    <dbReference type="NCBI Taxonomy" id="947166"/>
    <lineage>
        <taxon>Eukaryota</taxon>
        <taxon>Metazoa</taxon>
        <taxon>Ecdysozoa</taxon>
        <taxon>Tardigrada</taxon>
        <taxon>Eutardigrada</taxon>
        <taxon>Parachela</taxon>
        <taxon>Hypsibioidea</taxon>
        <taxon>Ramazzottiidae</taxon>
        <taxon>Ramazzottius</taxon>
    </lineage>
</organism>
<dbReference type="PROSITE" id="PS50222">
    <property type="entry name" value="EF_HAND_2"/>
    <property type="match status" value="2"/>
</dbReference>
<keyword evidence="1" id="KW-0479">Metal-binding</keyword>
<dbReference type="PANTHER" id="PTHR23055:SF69">
    <property type="entry name" value="NEURONAL CALCIUM SENSOR 2"/>
    <property type="match status" value="1"/>
</dbReference>
<feature type="domain" description="EF-hand" evidence="4">
    <location>
        <begin position="21"/>
        <end position="56"/>
    </location>
</feature>
<sequence length="123" mass="13659">MISFSLAQEFLLAINVTSSGSAEQKLKWAFRMYDIDGNGHIDLPEMIKIIKAIQEMLGSQQVKAISATEPGGFSDDPEDRAQQIFHKMDTNRDGILDEKEFIEGCLNDKSLMTMLTSTGKSPT</sequence>
<dbReference type="InterPro" id="IPR028846">
    <property type="entry name" value="Recoverin"/>
</dbReference>
<name>A0A1D1WBB6_RAMVA</name>
<feature type="domain" description="EF-hand" evidence="4">
    <location>
        <begin position="76"/>
        <end position="111"/>
    </location>
</feature>
<dbReference type="PRINTS" id="PR00450">
    <property type="entry name" value="RECOVERIN"/>
</dbReference>
<protein>
    <recommendedName>
        <fullName evidence="4">EF-hand domain-containing protein</fullName>
    </recommendedName>
</protein>
<dbReference type="GO" id="GO:0005509">
    <property type="term" value="F:calcium ion binding"/>
    <property type="evidence" value="ECO:0007669"/>
    <property type="project" value="InterPro"/>
</dbReference>
<dbReference type="InterPro" id="IPR002048">
    <property type="entry name" value="EF_hand_dom"/>
</dbReference>
<evidence type="ECO:0000313" key="6">
    <source>
        <dbReference type="Proteomes" id="UP000186922"/>
    </source>
</evidence>
<evidence type="ECO:0000256" key="3">
    <source>
        <dbReference type="ARBA" id="ARBA00022837"/>
    </source>
</evidence>
<dbReference type="SMART" id="SM00054">
    <property type="entry name" value="EFh"/>
    <property type="match status" value="2"/>
</dbReference>
<evidence type="ECO:0000313" key="5">
    <source>
        <dbReference type="EMBL" id="GAV09374.1"/>
    </source>
</evidence>
<dbReference type="PANTHER" id="PTHR23055">
    <property type="entry name" value="CALCIUM BINDING PROTEINS"/>
    <property type="match status" value="1"/>
</dbReference>
<keyword evidence="6" id="KW-1185">Reference proteome</keyword>
<dbReference type="CDD" id="cd00051">
    <property type="entry name" value="EFh"/>
    <property type="match status" value="1"/>
</dbReference>
<dbReference type="InterPro" id="IPR011992">
    <property type="entry name" value="EF-hand-dom_pair"/>
</dbReference>
<evidence type="ECO:0000259" key="4">
    <source>
        <dbReference type="PROSITE" id="PS50222"/>
    </source>
</evidence>
<accession>A0A1D1WBB6</accession>
<dbReference type="STRING" id="947166.A0A1D1WBB6"/>
<dbReference type="Proteomes" id="UP000186922">
    <property type="component" value="Unassembled WGS sequence"/>
</dbReference>
<comment type="caution">
    <text evidence="5">The sequence shown here is derived from an EMBL/GenBank/DDBJ whole genome shotgun (WGS) entry which is preliminary data.</text>
</comment>
<proteinExistence type="predicted"/>
<dbReference type="Gene3D" id="1.10.238.10">
    <property type="entry name" value="EF-hand"/>
    <property type="match status" value="1"/>
</dbReference>
<evidence type="ECO:0000256" key="1">
    <source>
        <dbReference type="ARBA" id="ARBA00022723"/>
    </source>
</evidence>
<dbReference type="AlphaFoldDB" id="A0A1D1WBB6"/>
<dbReference type="EMBL" id="BDGG01000022">
    <property type="protein sequence ID" value="GAV09374.1"/>
    <property type="molecule type" value="Genomic_DNA"/>
</dbReference>
<dbReference type="Pfam" id="PF13499">
    <property type="entry name" value="EF-hand_7"/>
    <property type="match status" value="1"/>
</dbReference>
<evidence type="ECO:0000256" key="2">
    <source>
        <dbReference type="ARBA" id="ARBA00022737"/>
    </source>
</evidence>
<dbReference type="SUPFAM" id="SSF47473">
    <property type="entry name" value="EF-hand"/>
    <property type="match status" value="1"/>
</dbReference>
<keyword evidence="3" id="KW-0106">Calcium</keyword>
<dbReference type="OrthoDB" id="191686at2759"/>
<gene>
    <name evidence="5" type="primary">RvY_18924</name>
    <name evidence="5" type="synonym">RvY_18924.1</name>
    <name evidence="5" type="ORF">RvY_18924-1</name>
</gene>
<reference evidence="5 6" key="1">
    <citation type="journal article" date="2016" name="Nat. Commun.">
        <title>Extremotolerant tardigrade genome and improved radiotolerance of human cultured cells by tardigrade-unique protein.</title>
        <authorList>
            <person name="Hashimoto T."/>
            <person name="Horikawa D.D."/>
            <person name="Saito Y."/>
            <person name="Kuwahara H."/>
            <person name="Kozuka-Hata H."/>
            <person name="Shin-I T."/>
            <person name="Minakuchi Y."/>
            <person name="Ohishi K."/>
            <person name="Motoyama A."/>
            <person name="Aizu T."/>
            <person name="Enomoto A."/>
            <person name="Kondo K."/>
            <person name="Tanaka S."/>
            <person name="Hara Y."/>
            <person name="Koshikawa S."/>
            <person name="Sagara H."/>
            <person name="Miura T."/>
            <person name="Yokobori S."/>
            <person name="Miyagawa K."/>
            <person name="Suzuki Y."/>
            <person name="Kubo T."/>
            <person name="Oyama M."/>
            <person name="Kohara Y."/>
            <person name="Fujiyama A."/>
            <person name="Arakawa K."/>
            <person name="Katayama T."/>
            <person name="Toyoda A."/>
            <person name="Kunieda T."/>
        </authorList>
    </citation>
    <scope>NUCLEOTIDE SEQUENCE [LARGE SCALE GENOMIC DNA]</scope>
    <source>
        <strain evidence="5 6">YOKOZUNA-1</strain>
    </source>
</reference>
<dbReference type="InterPro" id="IPR018247">
    <property type="entry name" value="EF_Hand_1_Ca_BS"/>
</dbReference>
<keyword evidence="2" id="KW-0677">Repeat</keyword>
<dbReference type="PROSITE" id="PS00018">
    <property type="entry name" value="EF_HAND_1"/>
    <property type="match status" value="2"/>
</dbReference>